<feature type="repeat" description="ANK" evidence="3">
    <location>
        <begin position="657"/>
        <end position="689"/>
    </location>
</feature>
<dbReference type="AlphaFoldDB" id="A0A2L2TRX7"/>
<dbReference type="PROSITE" id="PS50297">
    <property type="entry name" value="ANK_REP_REGION"/>
    <property type="match status" value="10"/>
</dbReference>
<dbReference type="Proteomes" id="UP000245910">
    <property type="component" value="Chromosome III"/>
</dbReference>
<dbReference type="EMBL" id="LN649231">
    <property type="protein sequence ID" value="CEI67967.1"/>
    <property type="molecule type" value="Genomic_DNA"/>
</dbReference>
<dbReference type="OrthoDB" id="195446at2759"/>
<feature type="region of interest" description="Disordered" evidence="4">
    <location>
        <begin position="90"/>
        <end position="126"/>
    </location>
</feature>
<feature type="compositionally biased region" description="Polar residues" evidence="4">
    <location>
        <begin position="106"/>
        <end position="115"/>
    </location>
</feature>
<keyword evidence="2 3" id="KW-0040">ANK repeat</keyword>
<evidence type="ECO:0000313" key="5">
    <source>
        <dbReference type="EMBL" id="CEI67967.1"/>
    </source>
</evidence>
<dbReference type="InterPro" id="IPR036770">
    <property type="entry name" value="Ankyrin_rpt-contain_sf"/>
</dbReference>
<feature type="repeat" description="ANK" evidence="3">
    <location>
        <begin position="25"/>
        <end position="57"/>
    </location>
</feature>
<evidence type="ECO:0000313" key="6">
    <source>
        <dbReference type="Proteomes" id="UP000245910"/>
    </source>
</evidence>
<dbReference type="Gene3D" id="1.25.40.20">
    <property type="entry name" value="Ankyrin repeat-containing domain"/>
    <property type="match status" value="3"/>
</dbReference>
<feature type="repeat" description="ANK" evidence="3">
    <location>
        <begin position="555"/>
        <end position="587"/>
    </location>
</feature>
<sequence>MPNSLWSKQEDVDAFWRASSCDNPSGDSVLHLAVRKNDTELASNLIDAGYPVDLFNDDGKTPLHLAAELGLIDISKLMLFQGADIFAQEIPSNGEDGGTKGDDASTDSNDSALNTRENRHSDSTHLRKVSTPFEAAMEQNTTGLSILFVKHALSTRLDPSHEYTLLQVMARAFISEKQDLLEAFHQSGWGIERKHLRYRRPFLHYVCEEAEQPDSIKRLKELVADVTKLDIVGFSALHIAAQIGRCRDGSVVKYLIDAGARIDTKDKYWGASPLIAAVQGKRLVNARVLLEAGSDPNAAIKRGDIRRTFLHLAAQDGIPEMVKLLLEWGANPNVIDELNGTPAQWAIRNNHIEAVKILLEGNLDPNFDKGHSMQMAIRMRRLEIVDLFMKRGVTVKRDMIQLARISNKDSSMRLLEMCVKNLSIGDEDTINKDIADQDIKFGLRLSGFDIPNMMRPDTCDDYRLCALLIEHGYGENLEALQDIPRSLLICICAEHNLNKAVSRLLELGNINKKIRSYSVRPFGWTALHVAAYKGNVTLVKDLNSNGWDPADEDNLGRTALDLAAYHGSVELVKSLLATYSNVEHRDRDGQTPLHYAVSSDSHREIRLLECLVEAGCDMLKATVSGETALHRAAQFNLSEVIAWLLEKGGKTSAKDSQLRTPLHIAASVNAVLVIEKLLSHGAQLNTVTIDGRTPLHCASQTGADDSVITLLVAGADANKTDGRGHTALATAIYWGKCKPSTINTLLERTQVDWKAPRASHLVFIATLAAKSSSRASVLESVIQTLHAKVGEKKASRIIRRLMPEMVPEILVSADDLDRGSPADIIPSLLDFLPENKETGHLLLFHMLLVIIKHGGDDDGHLTRRLLLLDDSNVAQEIPKNWGFQGLCCRYGRLKQLRVFLGRGLNPWGRFMVDGVMCTTEDIVKQFSPDMLKSFQRLTDGLDVLRSVCIKDPSILPMLGRIYPP</sequence>
<keyword evidence="1" id="KW-0677">Repeat</keyword>
<evidence type="ECO:0000256" key="3">
    <source>
        <dbReference type="PROSITE-ProRule" id="PRU00023"/>
    </source>
</evidence>
<feature type="repeat" description="ANK" evidence="3">
    <location>
        <begin position="624"/>
        <end position="656"/>
    </location>
</feature>
<protein>
    <submittedName>
        <fullName evidence="5">Uncharacterized protein</fullName>
    </submittedName>
</protein>
<keyword evidence="6" id="KW-1185">Reference proteome</keyword>
<feature type="repeat" description="ANK" evidence="3">
    <location>
        <begin position="522"/>
        <end position="554"/>
    </location>
</feature>
<evidence type="ECO:0000256" key="4">
    <source>
        <dbReference type="SAM" id="MobiDB-lite"/>
    </source>
</evidence>
<dbReference type="PROSITE" id="PS50088">
    <property type="entry name" value="ANK_REPEAT"/>
    <property type="match status" value="10"/>
</dbReference>
<evidence type="ECO:0000256" key="1">
    <source>
        <dbReference type="ARBA" id="ARBA00022737"/>
    </source>
</evidence>
<name>A0A2L2TRX7_9HYPO</name>
<organism evidence="5 6">
    <name type="scientific">Fusarium venenatum</name>
    <dbReference type="NCBI Taxonomy" id="56646"/>
    <lineage>
        <taxon>Eukaryota</taxon>
        <taxon>Fungi</taxon>
        <taxon>Dikarya</taxon>
        <taxon>Ascomycota</taxon>
        <taxon>Pezizomycotina</taxon>
        <taxon>Sordariomycetes</taxon>
        <taxon>Hypocreomycetidae</taxon>
        <taxon>Hypocreales</taxon>
        <taxon>Nectriaceae</taxon>
        <taxon>Fusarium</taxon>
    </lineage>
</organism>
<dbReference type="InterPro" id="IPR002110">
    <property type="entry name" value="Ankyrin_rpt"/>
</dbReference>
<feature type="repeat" description="ANK" evidence="3">
    <location>
        <begin position="588"/>
        <end position="618"/>
    </location>
</feature>
<dbReference type="SMART" id="SM00248">
    <property type="entry name" value="ANK"/>
    <property type="match status" value="15"/>
</dbReference>
<dbReference type="PANTHER" id="PTHR24198:SF165">
    <property type="entry name" value="ANKYRIN REPEAT-CONTAINING PROTEIN-RELATED"/>
    <property type="match status" value="1"/>
</dbReference>
<feature type="repeat" description="ANK" evidence="3">
    <location>
        <begin position="690"/>
        <end position="722"/>
    </location>
</feature>
<dbReference type="SUPFAM" id="SSF48403">
    <property type="entry name" value="Ankyrin repeat"/>
    <property type="match status" value="2"/>
</dbReference>
<accession>A0A2L2TRX7</accession>
<dbReference type="PRINTS" id="PR01415">
    <property type="entry name" value="ANKYRIN"/>
</dbReference>
<evidence type="ECO:0000256" key="2">
    <source>
        <dbReference type="ARBA" id="ARBA00023043"/>
    </source>
</evidence>
<reference evidence="6" key="1">
    <citation type="submission" date="2014-10" db="EMBL/GenBank/DDBJ databases">
        <authorList>
            <person name="King R."/>
        </authorList>
    </citation>
    <scope>NUCLEOTIDE SEQUENCE [LARGE SCALE GENOMIC DNA]</scope>
    <source>
        <strain evidence="6">A3/5</strain>
    </source>
</reference>
<dbReference type="PANTHER" id="PTHR24198">
    <property type="entry name" value="ANKYRIN REPEAT AND PROTEIN KINASE DOMAIN-CONTAINING PROTEIN"/>
    <property type="match status" value="1"/>
</dbReference>
<feature type="repeat" description="ANK" evidence="3">
    <location>
        <begin position="305"/>
        <end position="337"/>
    </location>
</feature>
<dbReference type="Pfam" id="PF00023">
    <property type="entry name" value="Ank"/>
    <property type="match status" value="1"/>
</dbReference>
<dbReference type="Pfam" id="PF12796">
    <property type="entry name" value="Ank_2"/>
    <property type="match status" value="5"/>
</dbReference>
<proteinExistence type="predicted"/>
<feature type="repeat" description="ANK" evidence="3">
    <location>
        <begin position="232"/>
        <end position="267"/>
    </location>
</feature>
<dbReference type="STRING" id="56646.A0A2L2TRX7"/>
<feature type="compositionally biased region" description="Basic and acidic residues" evidence="4">
    <location>
        <begin position="116"/>
        <end position="125"/>
    </location>
</feature>
<feature type="repeat" description="ANK" evidence="3">
    <location>
        <begin position="58"/>
        <end position="90"/>
    </location>
</feature>